<name>U1N547_9EURY</name>
<evidence type="ECO:0000259" key="4">
    <source>
        <dbReference type="PROSITE" id="PS50054"/>
    </source>
</evidence>
<dbReference type="EMBL" id="KE356560">
    <property type="protein sequence ID" value="ERG91725.1"/>
    <property type="molecule type" value="Genomic_DNA"/>
</dbReference>
<accession>U1N547</accession>
<dbReference type="Gene3D" id="3.90.190.10">
    <property type="entry name" value="Protein tyrosine phosphatase superfamily"/>
    <property type="match status" value="1"/>
</dbReference>
<organism evidence="6 7">
    <name type="scientific">Haloquadratum walsbyi J07HQW1</name>
    <dbReference type="NCBI Taxonomy" id="1238424"/>
    <lineage>
        <taxon>Archaea</taxon>
        <taxon>Methanobacteriati</taxon>
        <taxon>Methanobacteriota</taxon>
        <taxon>Stenosarchaea group</taxon>
        <taxon>Halobacteria</taxon>
        <taxon>Halobacteriales</taxon>
        <taxon>Haloferacaceae</taxon>
        <taxon>Haloquadratum</taxon>
    </lineage>
</organism>
<dbReference type="AlphaFoldDB" id="U1N547"/>
<protein>
    <recommendedName>
        <fullName evidence="8">Tyrosine specific protein phosphatases domain-containing protein</fullName>
    </recommendedName>
</protein>
<dbReference type="Pfam" id="PF00782">
    <property type="entry name" value="DSPc"/>
    <property type="match status" value="1"/>
</dbReference>
<evidence type="ECO:0000256" key="3">
    <source>
        <dbReference type="ARBA" id="ARBA00022912"/>
    </source>
</evidence>
<evidence type="ECO:0000256" key="2">
    <source>
        <dbReference type="ARBA" id="ARBA00022801"/>
    </source>
</evidence>
<comment type="similarity">
    <text evidence="1">Belongs to the protein-tyrosine phosphatase family. Non-receptor class dual specificity subfamily.</text>
</comment>
<sequence>MNEVADGIFIGAESDVSDESLLKRHSIDIVISLTHSQPDTGDITRIDVPMRDGPQNSEETFSNAVDKVMQQYQNDQSILIHCSAGSSRSPSVAATAITSLTGITLTEAFNQVIERRPDTDPHDALVRQAVKIIKT</sequence>
<dbReference type="InterPro" id="IPR029021">
    <property type="entry name" value="Prot-tyrosine_phosphatase-like"/>
</dbReference>
<evidence type="ECO:0000313" key="6">
    <source>
        <dbReference type="EMBL" id="ERG91725.1"/>
    </source>
</evidence>
<dbReference type="CDD" id="cd14498">
    <property type="entry name" value="DSP"/>
    <property type="match status" value="1"/>
</dbReference>
<reference evidence="6 7" key="1">
    <citation type="journal article" date="2013" name="PLoS ONE">
        <title>Assembly-driven community genomics of a hypersaline microbial ecosystem.</title>
        <authorList>
            <person name="Podell S."/>
            <person name="Ugalde J.A."/>
            <person name="Narasingarao P."/>
            <person name="Banfield J.F."/>
            <person name="Heidelberg K.B."/>
            <person name="Allen E.E."/>
        </authorList>
    </citation>
    <scope>NUCLEOTIDE SEQUENCE [LARGE SCALE GENOMIC DNA]</scope>
    <source>
        <strain evidence="7">J07HQW1</strain>
    </source>
</reference>
<dbReference type="STRING" id="1238424.J07HQW1_01759"/>
<dbReference type="PROSITE" id="PS50054">
    <property type="entry name" value="TYR_PHOSPHATASE_DUAL"/>
    <property type="match status" value="1"/>
</dbReference>
<evidence type="ECO:0008006" key="8">
    <source>
        <dbReference type="Google" id="ProtNLM"/>
    </source>
</evidence>
<evidence type="ECO:0000256" key="1">
    <source>
        <dbReference type="ARBA" id="ARBA00008601"/>
    </source>
</evidence>
<gene>
    <name evidence="6" type="ORF">J07HQW1_01759</name>
</gene>
<keyword evidence="3" id="KW-0904">Protein phosphatase</keyword>
<dbReference type="SUPFAM" id="SSF52799">
    <property type="entry name" value="(Phosphotyrosine protein) phosphatases II"/>
    <property type="match status" value="1"/>
</dbReference>
<dbReference type="InterPro" id="IPR016130">
    <property type="entry name" value="Tyr_Pase_AS"/>
</dbReference>
<evidence type="ECO:0000259" key="5">
    <source>
        <dbReference type="PROSITE" id="PS50056"/>
    </source>
</evidence>
<dbReference type="PROSITE" id="PS50056">
    <property type="entry name" value="TYR_PHOSPHATASE_2"/>
    <property type="match status" value="1"/>
</dbReference>
<dbReference type="SMART" id="SM00195">
    <property type="entry name" value="DSPc"/>
    <property type="match status" value="1"/>
</dbReference>
<dbReference type="InterPro" id="IPR020422">
    <property type="entry name" value="TYR_PHOSPHATASE_DUAL_dom"/>
</dbReference>
<dbReference type="InterPro" id="IPR000387">
    <property type="entry name" value="Tyr_Pase_dom"/>
</dbReference>
<dbReference type="PANTHER" id="PTHR45961">
    <property type="entry name" value="IP21249P"/>
    <property type="match status" value="1"/>
</dbReference>
<proteinExistence type="inferred from homology"/>
<dbReference type="HOGENOM" id="CLU_027074_12_0_2"/>
<dbReference type="InterPro" id="IPR052103">
    <property type="entry name" value="Dual_spec_Phospatases"/>
</dbReference>
<feature type="domain" description="Tyrosine specific protein phosphatases" evidence="5">
    <location>
        <begin position="59"/>
        <end position="117"/>
    </location>
</feature>
<dbReference type="GO" id="GO:0004721">
    <property type="term" value="F:phosphoprotein phosphatase activity"/>
    <property type="evidence" value="ECO:0007669"/>
    <property type="project" value="UniProtKB-KW"/>
</dbReference>
<keyword evidence="2" id="KW-0378">Hydrolase</keyword>
<dbReference type="InterPro" id="IPR000340">
    <property type="entry name" value="Dual-sp_phosphatase_cat-dom"/>
</dbReference>
<dbReference type="PROSITE" id="PS00383">
    <property type="entry name" value="TYR_PHOSPHATASE_1"/>
    <property type="match status" value="1"/>
</dbReference>
<dbReference type="PANTHER" id="PTHR45961:SF6">
    <property type="entry name" value="IP21249P"/>
    <property type="match status" value="1"/>
</dbReference>
<evidence type="ECO:0000313" key="7">
    <source>
        <dbReference type="Proteomes" id="UP000030649"/>
    </source>
</evidence>
<dbReference type="Proteomes" id="UP000030649">
    <property type="component" value="Unassembled WGS sequence"/>
</dbReference>
<feature type="domain" description="Tyrosine-protein phosphatase" evidence="4">
    <location>
        <begin position="1"/>
        <end position="135"/>
    </location>
</feature>